<proteinExistence type="predicted"/>
<dbReference type="PANTHER" id="PTHR34698">
    <property type="entry name" value="5-OXOPROLINASE SUBUNIT B"/>
    <property type="match status" value="1"/>
</dbReference>
<keyword evidence="5" id="KW-0808">Transferase</keyword>
<gene>
    <name evidence="5" type="ORF">HH308_23070</name>
</gene>
<organism evidence="5 6">
    <name type="scientific">Gordonia asplenii</name>
    <dbReference type="NCBI Taxonomy" id="2725283"/>
    <lineage>
        <taxon>Bacteria</taxon>
        <taxon>Bacillati</taxon>
        <taxon>Actinomycetota</taxon>
        <taxon>Actinomycetes</taxon>
        <taxon>Mycobacteriales</taxon>
        <taxon>Gordoniaceae</taxon>
        <taxon>Gordonia</taxon>
    </lineage>
</organism>
<sequence length="335" mass="37392">MTLVVGRNWSPVTNPAILSSLDPGGHRPSVTISQAGDRQVLIEYGAMSVDVGLNFRVQALSQILRDAPIHGVVAAAPGFRSLLITFDPGEISRARLISELNNRELSAPDQNSLVLPSRLLTLPIAFDDEMTREAVNRYRQTTRPDAPNVSDGDNIDYIVRYNGFADRDEFIATFLDATWWCAFMGYFPGLPSLFSLDPRTQISVPKYNPARMWTAEGAVGIGGPCVVLYPMEVPGSYQLFGRTLPLHLSHRPDDPDITPHDRHLFRPGDRVRFKQVTEAELMELRLQAVEGRYRHAVVDEDFVVAEHVDRVRRYDAESVEIREIRTAAASSVAIP</sequence>
<reference evidence="5 6" key="1">
    <citation type="submission" date="2020-04" db="EMBL/GenBank/DDBJ databases">
        <title>Gordonia sp. nov. TBRC 11910.</title>
        <authorList>
            <person name="Suriyachadkun C."/>
        </authorList>
    </citation>
    <scope>NUCLEOTIDE SEQUENCE [LARGE SCALE GENOMIC DNA]</scope>
    <source>
        <strain evidence="5 6">TBRC 11910</strain>
    </source>
</reference>
<dbReference type="SUPFAM" id="SSF160467">
    <property type="entry name" value="PH0987 N-terminal domain-like"/>
    <property type="match status" value="1"/>
</dbReference>
<comment type="caution">
    <text evidence="5">The sequence shown here is derived from an EMBL/GenBank/DDBJ whole genome shotgun (WGS) entry which is preliminary data.</text>
</comment>
<dbReference type="Proteomes" id="UP000550729">
    <property type="component" value="Unassembled WGS sequence"/>
</dbReference>
<keyword evidence="6" id="KW-1185">Reference proteome</keyword>
<accession>A0A848L0V7</accession>
<protein>
    <submittedName>
        <fullName evidence="5">Carboxyltransferase domain-containing protein</fullName>
    </submittedName>
</protein>
<evidence type="ECO:0000256" key="1">
    <source>
        <dbReference type="ARBA" id="ARBA00022741"/>
    </source>
</evidence>
<dbReference type="Gene3D" id="2.40.100.10">
    <property type="entry name" value="Cyclophilin-like"/>
    <property type="match status" value="1"/>
</dbReference>
<dbReference type="GO" id="GO:0005524">
    <property type="term" value="F:ATP binding"/>
    <property type="evidence" value="ECO:0007669"/>
    <property type="project" value="UniProtKB-KW"/>
</dbReference>
<dbReference type="AlphaFoldDB" id="A0A848L0V7"/>
<evidence type="ECO:0000313" key="6">
    <source>
        <dbReference type="Proteomes" id="UP000550729"/>
    </source>
</evidence>
<dbReference type="SMART" id="SM00796">
    <property type="entry name" value="AHS1"/>
    <property type="match status" value="1"/>
</dbReference>
<keyword evidence="3" id="KW-0067">ATP-binding</keyword>
<dbReference type="EMBL" id="JABBNB010000030">
    <property type="protein sequence ID" value="NMO04102.1"/>
    <property type="molecule type" value="Genomic_DNA"/>
</dbReference>
<dbReference type="SUPFAM" id="SSF50891">
    <property type="entry name" value="Cyclophilin-like"/>
    <property type="match status" value="1"/>
</dbReference>
<evidence type="ECO:0000259" key="4">
    <source>
        <dbReference type="SMART" id="SM00796"/>
    </source>
</evidence>
<evidence type="ECO:0000256" key="3">
    <source>
        <dbReference type="ARBA" id="ARBA00022840"/>
    </source>
</evidence>
<dbReference type="InterPro" id="IPR003833">
    <property type="entry name" value="CT_C_D"/>
</dbReference>
<dbReference type="Pfam" id="PF02682">
    <property type="entry name" value="CT_C_D"/>
    <property type="match status" value="1"/>
</dbReference>
<keyword evidence="2" id="KW-0378">Hydrolase</keyword>
<keyword evidence="1" id="KW-0547">Nucleotide-binding</keyword>
<evidence type="ECO:0000313" key="5">
    <source>
        <dbReference type="EMBL" id="NMO04102.1"/>
    </source>
</evidence>
<dbReference type="GO" id="GO:0016787">
    <property type="term" value="F:hydrolase activity"/>
    <property type="evidence" value="ECO:0007669"/>
    <property type="project" value="UniProtKB-KW"/>
</dbReference>
<dbReference type="PANTHER" id="PTHR34698:SF2">
    <property type="entry name" value="5-OXOPROLINASE SUBUNIT B"/>
    <property type="match status" value="1"/>
</dbReference>
<name>A0A848L0V7_9ACTN</name>
<dbReference type="Gene3D" id="3.30.1360.40">
    <property type="match status" value="1"/>
</dbReference>
<evidence type="ECO:0000256" key="2">
    <source>
        <dbReference type="ARBA" id="ARBA00022801"/>
    </source>
</evidence>
<feature type="domain" description="Carboxyltransferase" evidence="4">
    <location>
        <begin position="30"/>
        <end position="258"/>
    </location>
</feature>
<dbReference type="InterPro" id="IPR029000">
    <property type="entry name" value="Cyclophilin-like_dom_sf"/>
</dbReference>
<dbReference type="GO" id="GO:0016740">
    <property type="term" value="F:transferase activity"/>
    <property type="evidence" value="ECO:0007669"/>
    <property type="project" value="UniProtKB-KW"/>
</dbReference>
<dbReference type="InterPro" id="IPR010016">
    <property type="entry name" value="PxpB"/>
</dbReference>